<proteinExistence type="inferred from homology"/>
<keyword evidence="4 6" id="KW-0472">Membrane</keyword>
<gene>
    <name evidence="7" type="ORF">DIABBA_LOCUS10841</name>
</gene>
<feature type="transmembrane region" description="Helical" evidence="6">
    <location>
        <begin position="95"/>
        <end position="118"/>
    </location>
</feature>
<feature type="transmembrane region" description="Helical" evidence="6">
    <location>
        <begin position="171"/>
        <end position="191"/>
    </location>
</feature>
<keyword evidence="8" id="KW-1185">Reference proteome</keyword>
<comment type="similarity">
    <text evidence="5">Belongs to the MIP/aquaporin (TC 1.A.8) family.</text>
</comment>
<dbReference type="Pfam" id="PF00230">
    <property type="entry name" value="MIP"/>
    <property type="match status" value="1"/>
</dbReference>
<organism evidence="7 8">
    <name type="scientific">Diabrotica balteata</name>
    <name type="common">Banded cucumber beetle</name>
    <dbReference type="NCBI Taxonomy" id="107213"/>
    <lineage>
        <taxon>Eukaryota</taxon>
        <taxon>Metazoa</taxon>
        <taxon>Ecdysozoa</taxon>
        <taxon>Arthropoda</taxon>
        <taxon>Hexapoda</taxon>
        <taxon>Insecta</taxon>
        <taxon>Pterygota</taxon>
        <taxon>Neoptera</taxon>
        <taxon>Endopterygota</taxon>
        <taxon>Coleoptera</taxon>
        <taxon>Polyphaga</taxon>
        <taxon>Cucujiformia</taxon>
        <taxon>Chrysomeloidea</taxon>
        <taxon>Chrysomelidae</taxon>
        <taxon>Galerucinae</taxon>
        <taxon>Diabroticina</taxon>
        <taxon>Diabroticites</taxon>
        <taxon>Diabrotica</taxon>
    </lineage>
</organism>
<dbReference type="SUPFAM" id="SSF81338">
    <property type="entry name" value="Aquaporin-like"/>
    <property type="match status" value="1"/>
</dbReference>
<keyword evidence="2 5" id="KW-0812">Transmembrane</keyword>
<sequence length="206" mass="22326">MCVLLYIKHSKSFSGRLVQLHDEMSVVERIIMFLSELGGTACLVFVGCLGCISGNATVISFGFGFAIMMGVQLLIHNSILSIAGLCSPGPTQHLTAFQLFLSEFILTLLLVWVCCAVWDSRNATKHDSLPLRLGLAVTGLAMAGGGLSGANMNPARSFGPALLNNTWDRHWVYWLGPLLAGFIGALIYRIIFSKDAKKNETYPEGT</sequence>
<dbReference type="OrthoDB" id="3222at2759"/>
<dbReference type="Proteomes" id="UP001153709">
    <property type="component" value="Chromosome 7"/>
</dbReference>
<feature type="transmembrane region" description="Helical" evidence="6">
    <location>
        <begin position="30"/>
        <end position="49"/>
    </location>
</feature>
<protein>
    <submittedName>
        <fullName evidence="7">Uncharacterized protein</fullName>
    </submittedName>
</protein>
<evidence type="ECO:0000313" key="7">
    <source>
        <dbReference type="EMBL" id="CAG9837891.1"/>
    </source>
</evidence>
<evidence type="ECO:0000256" key="4">
    <source>
        <dbReference type="ARBA" id="ARBA00023136"/>
    </source>
</evidence>
<evidence type="ECO:0000256" key="3">
    <source>
        <dbReference type="ARBA" id="ARBA00022989"/>
    </source>
</evidence>
<comment type="subcellular location">
    <subcellularLocation>
        <location evidence="1">Membrane</location>
        <topology evidence="1">Multi-pass membrane protein</topology>
    </subcellularLocation>
</comment>
<feature type="transmembrane region" description="Helical" evidence="6">
    <location>
        <begin position="56"/>
        <end position="75"/>
    </location>
</feature>
<evidence type="ECO:0000256" key="1">
    <source>
        <dbReference type="ARBA" id="ARBA00004141"/>
    </source>
</evidence>
<accession>A0A9N9TB30</accession>
<dbReference type="InterPro" id="IPR023271">
    <property type="entry name" value="Aquaporin-like"/>
</dbReference>
<keyword evidence="3 6" id="KW-1133">Transmembrane helix</keyword>
<dbReference type="EMBL" id="OU898282">
    <property type="protein sequence ID" value="CAG9837891.1"/>
    <property type="molecule type" value="Genomic_DNA"/>
</dbReference>
<reference evidence="7" key="1">
    <citation type="submission" date="2022-01" db="EMBL/GenBank/DDBJ databases">
        <authorList>
            <person name="King R."/>
        </authorList>
    </citation>
    <scope>NUCLEOTIDE SEQUENCE</scope>
</reference>
<dbReference type="GO" id="GO:0005886">
    <property type="term" value="C:plasma membrane"/>
    <property type="evidence" value="ECO:0007669"/>
    <property type="project" value="TreeGrafter"/>
</dbReference>
<evidence type="ECO:0000313" key="8">
    <source>
        <dbReference type="Proteomes" id="UP001153709"/>
    </source>
</evidence>
<feature type="transmembrane region" description="Helical" evidence="6">
    <location>
        <begin position="130"/>
        <end position="151"/>
    </location>
</feature>
<dbReference type="GO" id="GO:0015267">
    <property type="term" value="F:channel activity"/>
    <property type="evidence" value="ECO:0007669"/>
    <property type="project" value="InterPro"/>
</dbReference>
<dbReference type="InterPro" id="IPR034294">
    <property type="entry name" value="Aquaporin_transptr"/>
</dbReference>
<dbReference type="AlphaFoldDB" id="A0A9N9TB30"/>
<evidence type="ECO:0000256" key="2">
    <source>
        <dbReference type="ARBA" id="ARBA00022692"/>
    </source>
</evidence>
<name>A0A9N9TB30_DIABA</name>
<dbReference type="PRINTS" id="PR00783">
    <property type="entry name" value="MINTRINSICP"/>
</dbReference>
<evidence type="ECO:0000256" key="5">
    <source>
        <dbReference type="RuleBase" id="RU000477"/>
    </source>
</evidence>
<dbReference type="PANTHER" id="PTHR19139:SF270">
    <property type="entry name" value="ENTOMOGLYCEROPORIN 1-RELATED"/>
    <property type="match status" value="1"/>
</dbReference>
<keyword evidence="5" id="KW-0813">Transport</keyword>
<dbReference type="PANTHER" id="PTHR19139">
    <property type="entry name" value="AQUAPORIN TRANSPORTER"/>
    <property type="match status" value="1"/>
</dbReference>
<evidence type="ECO:0000256" key="6">
    <source>
        <dbReference type="SAM" id="Phobius"/>
    </source>
</evidence>
<dbReference type="Gene3D" id="1.20.1080.10">
    <property type="entry name" value="Glycerol uptake facilitator protein"/>
    <property type="match status" value="1"/>
</dbReference>
<dbReference type="InterPro" id="IPR000425">
    <property type="entry name" value="MIP"/>
</dbReference>